<keyword evidence="3 6" id="KW-0801">TPQ</keyword>
<dbReference type="EMBL" id="VWYH01007322">
    <property type="protein sequence ID" value="NXW90558.1"/>
    <property type="molecule type" value="Genomic_DNA"/>
</dbReference>
<dbReference type="GO" id="GO:0052597">
    <property type="term" value="F:diamine oxidase activity"/>
    <property type="evidence" value="ECO:0007669"/>
    <property type="project" value="TreeGrafter"/>
</dbReference>
<feature type="domain" description="Copper amine oxidase N2-terminal" evidence="12">
    <location>
        <begin position="43"/>
        <end position="127"/>
    </location>
</feature>
<keyword evidence="15" id="KW-1185">Reference proteome</keyword>
<dbReference type="GO" id="GO:0005886">
    <property type="term" value="C:plasma membrane"/>
    <property type="evidence" value="ECO:0007669"/>
    <property type="project" value="TreeGrafter"/>
</dbReference>
<keyword evidence="10" id="KW-0732">Signal</keyword>
<evidence type="ECO:0000256" key="9">
    <source>
        <dbReference type="SAM" id="MobiDB-lite"/>
    </source>
</evidence>
<evidence type="ECO:0000259" key="13">
    <source>
        <dbReference type="Pfam" id="PF02728"/>
    </source>
</evidence>
<dbReference type="PRINTS" id="PR00766">
    <property type="entry name" value="CUDAOXIDASE"/>
</dbReference>
<dbReference type="AlphaFoldDB" id="A0A7L4FUN9"/>
<dbReference type="InterPro" id="IPR049948">
    <property type="entry name" value="Cu_Am_ox_TPQ-bd"/>
</dbReference>
<dbReference type="GO" id="GO:0046677">
    <property type="term" value="P:response to antibiotic"/>
    <property type="evidence" value="ECO:0007669"/>
    <property type="project" value="TreeGrafter"/>
</dbReference>
<dbReference type="GO" id="GO:0048038">
    <property type="term" value="F:quinone binding"/>
    <property type="evidence" value="ECO:0007669"/>
    <property type="project" value="InterPro"/>
</dbReference>
<feature type="active site" description="Proton acceptor" evidence="6">
    <location>
        <position position="368"/>
    </location>
</feature>
<organism evidence="14 15">
    <name type="scientific">Pampusana beccarii</name>
    <name type="common">Western bronze ground-dove</name>
    <dbReference type="NCBI Taxonomy" id="2953425"/>
    <lineage>
        <taxon>Eukaryota</taxon>
        <taxon>Metazoa</taxon>
        <taxon>Chordata</taxon>
        <taxon>Craniata</taxon>
        <taxon>Vertebrata</taxon>
        <taxon>Euteleostomi</taxon>
        <taxon>Archelosauria</taxon>
        <taxon>Archosauria</taxon>
        <taxon>Dinosauria</taxon>
        <taxon>Saurischia</taxon>
        <taxon>Theropoda</taxon>
        <taxon>Coelurosauria</taxon>
        <taxon>Aves</taxon>
        <taxon>Neognathae</taxon>
        <taxon>Neoaves</taxon>
        <taxon>Columbimorphae</taxon>
        <taxon>Columbiformes</taxon>
        <taxon>Columbidae</taxon>
        <taxon>Pampusana</taxon>
    </lineage>
</organism>
<gene>
    <name evidence="14" type="primary">Aoc1</name>
    <name evidence="14" type="ORF">ALOBEC_R04009</name>
</gene>
<comment type="caution">
    <text evidence="14">The sequence shown here is derived from an EMBL/GenBank/DDBJ whole genome shotgun (WGS) entry which is preliminary data.</text>
</comment>
<feature type="domain" description="Copper amine oxidase N3-terminal" evidence="13">
    <location>
        <begin position="145"/>
        <end position="243"/>
    </location>
</feature>
<evidence type="ECO:0000259" key="11">
    <source>
        <dbReference type="Pfam" id="PF01179"/>
    </source>
</evidence>
<feature type="chain" id="PRO_5029692358" description="Amine oxidase" evidence="10">
    <location>
        <begin position="19"/>
        <end position="715"/>
    </location>
</feature>
<dbReference type="Gene3D" id="2.70.98.20">
    <property type="entry name" value="Copper amine oxidase, catalytic domain"/>
    <property type="match status" value="2"/>
</dbReference>
<dbReference type="PROSITE" id="PS01164">
    <property type="entry name" value="COPPER_AMINE_OXID_1"/>
    <property type="match status" value="1"/>
</dbReference>
<dbReference type="Proteomes" id="UP000541332">
    <property type="component" value="Unassembled WGS sequence"/>
</dbReference>
<dbReference type="GO" id="GO:0009308">
    <property type="term" value="P:amine metabolic process"/>
    <property type="evidence" value="ECO:0007669"/>
    <property type="project" value="UniProtKB-UniRule"/>
</dbReference>
<accession>A0A7L4FUN9</accession>
<dbReference type="InterPro" id="IPR000269">
    <property type="entry name" value="Cu_amine_oxidase"/>
</dbReference>
<dbReference type="EC" id="1.4.3.-" evidence="8"/>
<dbReference type="GO" id="GO:0005507">
    <property type="term" value="F:copper ion binding"/>
    <property type="evidence" value="ECO:0007669"/>
    <property type="project" value="InterPro"/>
</dbReference>
<dbReference type="InterPro" id="IPR049947">
    <property type="entry name" value="Cu_Am_Ox_Cu-bd"/>
</dbReference>
<name>A0A7L4FUN9_9COLU</name>
<evidence type="ECO:0000256" key="6">
    <source>
        <dbReference type="PIRSR" id="PIRSR600269-50"/>
    </source>
</evidence>
<evidence type="ECO:0000256" key="10">
    <source>
        <dbReference type="SAM" id="SignalP"/>
    </source>
</evidence>
<feature type="domain" description="Copper amine oxidase catalytic" evidence="11">
    <location>
        <begin position="579"/>
        <end position="667"/>
    </location>
</feature>
<comment type="cofactor">
    <cofactor evidence="8">
        <name>Cu cation</name>
        <dbReference type="ChEBI" id="CHEBI:23378"/>
    </cofactor>
    <text evidence="8">Contains 1 topaquinone per subunit.</text>
</comment>
<evidence type="ECO:0000313" key="15">
    <source>
        <dbReference type="Proteomes" id="UP000541332"/>
    </source>
</evidence>
<dbReference type="SUPFAM" id="SSF54416">
    <property type="entry name" value="Amine oxidase N-terminal region"/>
    <property type="match status" value="2"/>
</dbReference>
<protein>
    <recommendedName>
        <fullName evidence="8">Amine oxidase</fullName>
        <ecNumber evidence="8">1.4.3.-</ecNumber>
    </recommendedName>
</protein>
<keyword evidence="5 8" id="KW-0186">Copper</keyword>
<dbReference type="OrthoDB" id="5379943at2759"/>
<dbReference type="PANTHER" id="PTHR10638:SF3">
    <property type="entry name" value="AMILORIDE-SENSITIVE AMINE OXIDASE [COPPER-CONTAINING]"/>
    <property type="match status" value="1"/>
</dbReference>
<feature type="modified residue" description="2',4',5'-topaquinone" evidence="7">
    <location>
        <position position="456"/>
    </location>
</feature>
<feature type="non-terminal residue" evidence="14">
    <location>
        <position position="715"/>
    </location>
</feature>
<evidence type="ECO:0000256" key="1">
    <source>
        <dbReference type="ARBA" id="ARBA00007983"/>
    </source>
</evidence>
<comment type="PTM">
    <text evidence="7 8">Topaquinone (TPQ) is generated by copper-dependent autoxidation of a specific tyrosyl residue.</text>
</comment>
<feature type="active site" description="Schiff-base intermediate with substrate; via topaquinone" evidence="6">
    <location>
        <position position="456"/>
    </location>
</feature>
<feature type="signal peptide" evidence="10">
    <location>
        <begin position="1"/>
        <end position="18"/>
    </location>
</feature>
<dbReference type="SUPFAM" id="SSF49998">
    <property type="entry name" value="Amine oxidase catalytic domain"/>
    <property type="match status" value="1"/>
</dbReference>
<dbReference type="Pfam" id="PF02727">
    <property type="entry name" value="Cu_amine_oxidN2"/>
    <property type="match status" value="1"/>
</dbReference>
<feature type="region of interest" description="Disordered" evidence="9">
    <location>
        <begin position="541"/>
        <end position="573"/>
    </location>
</feature>
<dbReference type="Pfam" id="PF01179">
    <property type="entry name" value="Cu_amine_oxid"/>
    <property type="match status" value="2"/>
</dbReference>
<dbReference type="FunFam" id="3.10.450.40:FF:000022">
    <property type="entry name" value="Amine oxidase"/>
    <property type="match status" value="1"/>
</dbReference>
<dbReference type="Gene3D" id="3.10.450.40">
    <property type="match status" value="2"/>
</dbReference>
<evidence type="ECO:0000256" key="8">
    <source>
        <dbReference type="RuleBase" id="RU000672"/>
    </source>
</evidence>
<dbReference type="FunFam" id="3.10.450.40:FF:000007">
    <property type="entry name" value="Amine oxidase"/>
    <property type="match status" value="1"/>
</dbReference>
<dbReference type="InterPro" id="IPR016182">
    <property type="entry name" value="Cu_amine_oxidase_N-reg"/>
</dbReference>
<reference evidence="14 15" key="1">
    <citation type="submission" date="2020-02" db="EMBL/GenBank/DDBJ databases">
        <title>Bird 10,000 Genomes (B10K) Project - Family phase.</title>
        <authorList>
            <person name="Zhang G."/>
        </authorList>
    </citation>
    <scope>NUCLEOTIDE SEQUENCE [LARGE SCALE GENOMIC DNA]</scope>
    <source>
        <strain evidence="14">B10K-DU-006-06</strain>
    </source>
</reference>
<dbReference type="InterPro" id="IPR015800">
    <property type="entry name" value="Cu_amine_oxidase_N2"/>
</dbReference>
<evidence type="ECO:0000256" key="4">
    <source>
        <dbReference type="ARBA" id="ARBA00023002"/>
    </source>
</evidence>
<proteinExistence type="inferred from homology"/>
<feature type="non-terminal residue" evidence="14">
    <location>
        <position position="1"/>
    </location>
</feature>
<keyword evidence="4 8" id="KW-0560">Oxidoreductase</keyword>
<dbReference type="InterPro" id="IPR015802">
    <property type="entry name" value="Cu_amine_oxidase_N3"/>
</dbReference>
<dbReference type="InterPro" id="IPR036460">
    <property type="entry name" value="Cu_amine_oxidase_C_sf"/>
</dbReference>
<evidence type="ECO:0000259" key="12">
    <source>
        <dbReference type="Pfam" id="PF02727"/>
    </source>
</evidence>
<dbReference type="PANTHER" id="PTHR10638">
    <property type="entry name" value="COPPER AMINE OXIDASE"/>
    <property type="match status" value="1"/>
</dbReference>
<sequence>MWLLQLTWVLAMLGITAGSSPSPGPAAPPPDKASIFADLSLAELHAVRTFLLSRPELGLSASRGEPLAKNTLFLVELLPPKKRLALRYLDQGGPRPRRQARAVIFFGGQAEPNVTEFIVGPLPQPDSYRPLRFKGGRTIPFASRPITQLEYELLHRTLLVALEPLQPLLRDATGFGYHNGSWGSLTFSDAAPRGLAPGERRSWLVLQRFVEGFFLHPVGLEVLVDHRDTDPQHWAVQQLWYNGQYFSSPRELAERYERGTLALVRLPELPSHQLFSSYEPRGRFATGTPTDVHGAKVCEPQGRRYRLRGNQLEYGGWSLAFRLRSSAGLQLFDLRFNGERLAYEVSVQEAIAFYGGHTPAAMQTKYMDAGWGMGSVTYELARGIDCPEAATYLDAHHLYDADGPVRFSSAICVFELPTGVPLRRHFDSDFQGGFHFYAGLEGQALVLRTTSTVYNYDYIWDFLFYPNGVMEAKVHATGFIHATFYTPQGRRYGSRVHSHVLGNLHTHLVHYKVDLDIAGTGNSFETMDVRFENISNPWSPGARPQQGWEMGPVPPPAPTHGGLRPAPGDGPDPAAVPRRYHLAVTRHHENERSSSSIYTQNDPWEPLVSFEGFIRDNETIEDQDLVAWVTVGFLHVPHAEDIPNTATPGNAVGFFLRPFNFFDEDPSVASRSPVIVRPLDPPTFSRLQIQRWTPASPGPCVAPGPFTYNGTYWHE</sequence>
<dbReference type="PROSITE" id="PS01165">
    <property type="entry name" value="COPPER_AMINE_OXID_2"/>
    <property type="match status" value="1"/>
</dbReference>
<evidence type="ECO:0000256" key="3">
    <source>
        <dbReference type="ARBA" id="ARBA00022772"/>
    </source>
</evidence>
<feature type="domain" description="Copper amine oxidase catalytic" evidence="11">
    <location>
        <begin position="296"/>
        <end position="536"/>
    </location>
</feature>
<dbReference type="Pfam" id="PF02728">
    <property type="entry name" value="Cu_amine_oxidN3"/>
    <property type="match status" value="1"/>
</dbReference>
<comment type="similarity">
    <text evidence="1 8">Belongs to the copper/topaquinone oxidase family.</text>
</comment>
<evidence type="ECO:0000256" key="7">
    <source>
        <dbReference type="PIRSR" id="PIRSR600269-51"/>
    </source>
</evidence>
<evidence type="ECO:0000256" key="5">
    <source>
        <dbReference type="ARBA" id="ARBA00023008"/>
    </source>
</evidence>
<evidence type="ECO:0000313" key="14">
    <source>
        <dbReference type="EMBL" id="NXW90558.1"/>
    </source>
</evidence>
<dbReference type="GO" id="GO:0008131">
    <property type="term" value="F:primary methylamine oxidase activity"/>
    <property type="evidence" value="ECO:0007669"/>
    <property type="project" value="InterPro"/>
</dbReference>
<keyword evidence="2 8" id="KW-0479">Metal-binding</keyword>
<dbReference type="InterPro" id="IPR015798">
    <property type="entry name" value="Cu_amine_oxidase_C"/>
</dbReference>
<evidence type="ECO:0000256" key="2">
    <source>
        <dbReference type="ARBA" id="ARBA00022723"/>
    </source>
</evidence>